<keyword evidence="3" id="KW-1185">Reference proteome</keyword>
<proteinExistence type="predicted"/>
<organism evidence="2 3">
    <name type="scientific">Massilia aquatica</name>
    <dbReference type="NCBI Taxonomy" id="2609000"/>
    <lineage>
        <taxon>Bacteria</taxon>
        <taxon>Pseudomonadati</taxon>
        <taxon>Pseudomonadota</taxon>
        <taxon>Betaproteobacteria</taxon>
        <taxon>Burkholderiales</taxon>
        <taxon>Oxalobacteraceae</taxon>
        <taxon>Telluria group</taxon>
        <taxon>Massilia</taxon>
    </lineage>
</organism>
<dbReference type="RefSeq" id="WP_167081202.1">
    <property type="nucleotide sequence ID" value="NZ_VVIW01000033.1"/>
</dbReference>
<name>A0ABX0MDN5_9BURK</name>
<feature type="region of interest" description="Disordered" evidence="1">
    <location>
        <begin position="1"/>
        <end position="52"/>
    </location>
</feature>
<protein>
    <submittedName>
        <fullName evidence="2">Flagellar protein FlaG</fullName>
    </submittedName>
</protein>
<dbReference type="InterPro" id="IPR035924">
    <property type="entry name" value="FlaG-like_sf"/>
</dbReference>
<comment type="caution">
    <text evidence="2">The sequence shown here is derived from an EMBL/GenBank/DDBJ whole genome shotgun (WGS) entry which is preliminary data.</text>
</comment>
<dbReference type="EMBL" id="VVIW01000033">
    <property type="protein sequence ID" value="NHZ44499.1"/>
    <property type="molecule type" value="Genomic_DNA"/>
</dbReference>
<sequence>MELRPLENAPAALLPRPAAPTEGAAASARTAPAAALGKTEPAKEGAEPDPAEVTKVVDRINVAMQALSRNIEFSIDTDSKRTVVKIIDQTTKEVIRQMPSAEALEIGKALEKVQGLLISQVA</sequence>
<evidence type="ECO:0000313" key="2">
    <source>
        <dbReference type="EMBL" id="NHZ44499.1"/>
    </source>
</evidence>
<keyword evidence="2" id="KW-0966">Cell projection</keyword>
<dbReference type="PANTHER" id="PTHR37166">
    <property type="entry name" value="PROTEIN FLAG"/>
    <property type="match status" value="1"/>
</dbReference>
<gene>
    <name evidence="2" type="ORF">F1609_30725</name>
</gene>
<reference evidence="2 3" key="1">
    <citation type="submission" date="2019-09" db="EMBL/GenBank/DDBJ databases">
        <title>Taxonomy of Antarctic Massilia spp.: description of Massilia rubra sp. nov., Massilia aquatica sp. nov., Massilia mucilaginosa sp. nov., Massilia frigida sp. nov. isolated from streams, lakes and regoliths.</title>
        <authorList>
            <person name="Holochova P."/>
            <person name="Sedlacek I."/>
            <person name="Kralova S."/>
            <person name="Maslanova I."/>
            <person name="Busse H.-J."/>
            <person name="Stankova E."/>
            <person name="Vrbovska V."/>
            <person name="Kovarovic V."/>
            <person name="Bartak M."/>
            <person name="Svec P."/>
            <person name="Pantucek R."/>
        </authorList>
    </citation>
    <scope>NUCLEOTIDE SEQUENCE [LARGE SCALE GENOMIC DNA]</scope>
    <source>
        <strain evidence="2 3">CCM 8693</strain>
    </source>
</reference>
<keyword evidence="2" id="KW-0282">Flagellum</keyword>
<dbReference type="Pfam" id="PF03646">
    <property type="entry name" value="FlaG"/>
    <property type="match status" value="1"/>
</dbReference>
<dbReference type="InterPro" id="IPR005186">
    <property type="entry name" value="FlaG"/>
</dbReference>
<feature type="compositionally biased region" description="Low complexity" evidence="1">
    <location>
        <begin position="1"/>
        <end position="35"/>
    </location>
</feature>
<dbReference type="PANTHER" id="PTHR37166:SF1">
    <property type="entry name" value="PROTEIN FLAG"/>
    <property type="match status" value="1"/>
</dbReference>
<accession>A0ABX0MDN5</accession>
<dbReference type="Gene3D" id="3.30.160.170">
    <property type="entry name" value="FlaG-like"/>
    <property type="match status" value="1"/>
</dbReference>
<keyword evidence="2" id="KW-0969">Cilium</keyword>
<dbReference type="Proteomes" id="UP000819052">
    <property type="component" value="Unassembled WGS sequence"/>
</dbReference>
<evidence type="ECO:0000313" key="3">
    <source>
        <dbReference type="Proteomes" id="UP000819052"/>
    </source>
</evidence>
<dbReference type="SUPFAM" id="SSF160214">
    <property type="entry name" value="FlaG-like"/>
    <property type="match status" value="1"/>
</dbReference>
<evidence type="ECO:0000256" key="1">
    <source>
        <dbReference type="SAM" id="MobiDB-lite"/>
    </source>
</evidence>